<organism evidence="2 3">
    <name type="scientific">Nocardioides plantarum</name>
    <dbReference type="NCBI Taxonomy" id="29299"/>
    <lineage>
        <taxon>Bacteria</taxon>
        <taxon>Bacillati</taxon>
        <taxon>Actinomycetota</taxon>
        <taxon>Actinomycetes</taxon>
        <taxon>Propionibacteriales</taxon>
        <taxon>Nocardioidaceae</taxon>
        <taxon>Nocardioides</taxon>
    </lineage>
</organism>
<dbReference type="InterPro" id="IPR045941">
    <property type="entry name" value="DUF6361"/>
</dbReference>
<accession>A0ABV5KEF5</accession>
<name>A0ABV5KEF5_9ACTN</name>
<protein>
    <submittedName>
        <fullName evidence="2">DUF6361 family protein</fullName>
    </submittedName>
</protein>
<comment type="caution">
    <text evidence="2">The sequence shown here is derived from an EMBL/GenBank/DDBJ whole genome shotgun (WGS) entry which is preliminary data.</text>
</comment>
<sequence>MASTFGWLDQDDAQRAAMNEVVKLFQDKSSVDELGIGPIRDAFSNSFFPGTSVLHTRIRYLLFVPWLLLESTRKGQPIDAARIELKSHEVRLIKALLKGGMTSGVIGSQAQERLLTMPSQVYWPALQRLGLIGWDSSIDAHLRRAGQAARRGRDVTEGDVDEAGGPDLGVHRDIPAPPRDLLKTATFDLRADEADFLQSMLVRLPGGSLLSWLAARPRGASGAWPWEMPAVADLPETLSASVEHARRLHHAWHGAPLLYNLMLAELTRRDDLVSVFDEALADWESELSDHRVFEAWSRPTFWSHVRALNPRLRTSTQDFVERWCGVAERGEHRGEAARRLIIERELRLKGRRARLHHAQARETWSPGAGTGRLGYRWGIARSYLTDLHEGLTRDDASTEEIL</sequence>
<feature type="region of interest" description="Disordered" evidence="1">
    <location>
        <begin position="149"/>
        <end position="173"/>
    </location>
</feature>
<proteinExistence type="predicted"/>
<evidence type="ECO:0000313" key="2">
    <source>
        <dbReference type="EMBL" id="MFB9315101.1"/>
    </source>
</evidence>
<dbReference type="Pfam" id="PF19888">
    <property type="entry name" value="DUF6361"/>
    <property type="match status" value="1"/>
</dbReference>
<reference evidence="2 3" key="1">
    <citation type="submission" date="2024-09" db="EMBL/GenBank/DDBJ databases">
        <authorList>
            <person name="Sun Q."/>
            <person name="Mori K."/>
        </authorList>
    </citation>
    <scope>NUCLEOTIDE SEQUENCE [LARGE SCALE GENOMIC DNA]</scope>
    <source>
        <strain evidence="2 3">JCM 9626</strain>
    </source>
</reference>
<gene>
    <name evidence="2" type="ORF">ACFFRI_18780</name>
</gene>
<evidence type="ECO:0000313" key="3">
    <source>
        <dbReference type="Proteomes" id="UP001589750"/>
    </source>
</evidence>
<evidence type="ECO:0000256" key="1">
    <source>
        <dbReference type="SAM" id="MobiDB-lite"/>
    </source>
</evidence>
<dbReference type="RefSeq" id="WP_140007309.1">
    <property type="nucleotide sequence ID" value="NZ_JBHMDG010000028.1"/>
</dbReference>
<dbReference type="EMBL" id="JBHMDG010000028">
    <property type="protein sequence ID" value="MFB9315101.1"/>
    <property type="molecule type" value="Genomic_DNA"/>
</dbReference>
<keyword evidence="3" id="KW-1185">Reference proteome</keyword>
<dbReference type="Proteomes" id="UP001589750">
    <property type="component" value="Unassembled WGS sequence"/>
</dbReference>